<feature type="domain" description="Plastocyanin-like" evidence="6">
    <location>
        <begin position="400"/>
        <end position="527"/>
    </location>
</feature>
<dbReference type="AlphaFoldDB" id="A0A815VM88"/>
<dbReference type="PANTHER" id="PTHR11709:SF394">
    <property type="entry name" value="FI03373P-RELATED"/>
    <property type="match status" value="1"/>
</dbReference>
<dbReference type="OrthoDB" id="2121828at2759"/>
<evidence type="ECO:0000313" key="9">
    <source>
        <dbReference type="EMBL" id="CAF1537583.1"/>
    </source>
</evidence>
<comment type="caution">
    <text evidence="9">The sequence shown here is derived from an EMBL/GenBank/DDBJ whole genome shotgun (WGS) entry which is preliminary data.</text>
</comment>
<dbReference type="InterPro" id="IPR002355">
    <property type="entry name" value="Cu_oxidase_Cu_BS"/>
</dbReference>
<dbReference type="GO" id="GO:0005507">
    <property type="term" value="F:copper ion binding"/>
    <property type="evidence" value="ECO:0007669"/>
    <property type="project" value="InterPro"/>
</dbReference>
<evidence type="ECO:0000256" key="4">
    <source>
        <dbReference type="ARBA" id="ARBA00023008"/>
    </source>
</evidence>
<evidence type="ECO:0000313" key="10">
    <source>
        <dbReference type="Proteomes" id="UP000663828"/>
    </source>
</evidence>
<dbReference type="Proteomes" id="UP000663852">
    <property type="component" value="Unassembled WGS sequence"/>
</dbReference>
<comment type="similarity">
    <text evidence="1">Belongs to the multicopper oxidase family.</text>
</comment>
<dbReference type="GO" id="GO:0016491">
    <property type="term" value="F:oxidoreductase activity"/>
    <property type="evidence" value="ECO:0007669"/>
    <property type="project" value="UniProtKB-KW"/>
</dbReference>
<dbReference type="Pfam" id="PF07732">
    <property type="entry name" value="Cu-oxidase_3"/>
    <property type="match status" value="1"/>
</dbReference>
<dbReference type="Proteomes" id="UP000663828">
    <property type="component" value="Unassembled WGS sequence"/>
</dbReference>
<keyword evidence="2" id="KW-0479">Metal-binding</keyword>
<evidence type="ECO:0000259" key="6">
    <source>
        <dbReference type="Pfam" id="PF07731"/>
    </source>
</evidence>
<keyword evidence="10" id="KW-1185">Reference proteome</keyword>
<dbReference type="SUPFAM" id="SSF49503">
    <property type="entry name" value="Cupredoxins"/>
    <property type="match status" value="3"/>
</dbReference>
<evidence type="ECO:0000256" key="1">
    <source>
        <dbReference type="ARBA" id="ARBA00010609"/>
    </source>
</evidence>
<gene>
    <name evidence="8" type="ORF">EDS130_LOCUS17418</name>
    <name evidence="9" type="ORF">XAT740_LOCUS41938</name>
</gene>
<dbReference type="InterPro" id="IPR001117">
    <property type="entry name" value="Cu-oxidase_2nd"/>
</dbReference>
<dbReference type="EMBL" id="CAJNOR010004962">
    <property type="protein sequence ID" value="CAF1537583.1"/>
    <property type="molecule type" value="Genomic_DNA"/>
</dbReference>
<dbReference type="PROSITE" id="PS00079">
    <property type="entry name" value="MULTICOPPER_OXIDASE1"/>
    <property type="match status" value="1"/>
</dbReference>
<dbReference type="Pfam" id="PF07731">
    <property type="entry name" value="Cu-oxidase_2"/>
    <property type="match status" value="1"/>
</dbReference>
<evidence type="ECO:0000256" key="3">
    <source>
        <dbReference type="ARBA" id="ARBA00023002"/>
    </source>
</evidence>
<dbReference type="Pfam" id="PF00394">
    <property type="entry name" value="Cu-oxidase"/>
    <property type="match status" value="1"/>
</dbReference>
<dbReference type="InterPro" id="IPR008972">
    <property type="entry name" value="Cupredoxin"/>
</dbReference>
<dbReference type="InterPro" id="IPR011706">
    <property type="entry name" value="Cu-oxidase_C"/>
</dbReference>
<keyword evidence="3" id="KW-0560">Oxidoreductase</keyword>
<dbReference type="Gene3D" id="2.60.40.420">
    <property type="entry name" value="Cupredoxins - blue copper proteins"/>
    <property type="match status" value="3"/>
</dbReference>
<dbReference type="PANTHER" id="PTHR11709">
    <property type="entry name" value="MULTI-COPPER OXIDASE"/>
    <property type="match status" value="1"/>
</dbReference>
<dbReference type="PROSITE" id="PS00080">
    <property type="entry name" value="MULTICOPPER_OXIDASE2"/>
    <property type="match status" value="1"/>
</dbReference>
<evidence type="ECO:0000259" key="7">
    <source>
        <dbReference type="Pfam" id="PF07732"/>
    </source>
</evidence>
<accession>A0A815VM88</accession>
<dbReference type="InterPro" id="IPR033138">
    <property type="entry name" value="Cu_oxidase_CS"/>
</dbReference>
<sequence>MYSMIVIEYFVRLLIGSFLVSRTDSVSIVNRRVVYNLNVSYADGPPSVVLINNQIPGPLLEVELNDILVIHVKNFLPGNERLSIHFHGMLVRQTPHMDGVPYITQMPIESQNSFTYVFRAYPAGTYFYHSHVGLQSITAFGGLIVHDRRRPWNIPELGSGPLLFSESWTETDHLKQEQNLLASPFSWMGEPRYLYINHKRDLVIDVDPGKQYLIRLIGATSLSTVVFGIDGHPMTIVEADGSLIKPRENVQSLELSSGQRYAVIIKTKSETTNGIYLMKLAIRWRTLVNGSSCTGILRYSSYTSTLPADLSTLTPPTLAENHDLLSFSYNTPFETLLSMYQMPKRQADREILLQSKQVHTPDGRGMRWIMNNASLTEERVTILTRALIQDAYNGIDGNYPIDATYTINQNELIDLVIQNTVATNGVCESHPFHLHGHKFWIHSQGTGEYTSASKKTPDIDNPVYRDSLTLYASAYDHLTPNRSVNNYLKPCGWVKLRFIADNPGLWLLHCHIGAHMFMGMTVLIREDLEHLTMNSLSQN</sequence>
<dbReference type="EMBL" id="CAJNOJ010000078">
    <property type="protein sequence ID" value="CAF1050860.1"/>
    <property type="molecule type" value="Genomic_DNA"/>
</dbReference>
<dbReference type="InterPro" id="IPR045087">
    <property type="entry name" value="Cu-oxidase_fam"/>
</dbReference>
<protein>
    <submittedName>
        <fullName evidence="9">Uncharacterized protein</fullName>
    </submittedName>
</protein>
<reference evidence="9" key="1">
    <citation type="submission" date="2021-02" db="EMBL/GenBank/DDBJ databases">
        <authorList>
            <person name="Nowell W R."/>
        </authorList>
    </citation>
    <scope>NUCLEOTIDE SEQUENCE</scope>
</reference>
<proteinExistence type="inferred from homology"/>
<evidence type="ECO:0000259" key="5">
    <source>
        <dbReference type="Pfam" id="PF00394"/>
    </source>
</evidence>
<evidence type="ECO:0000313" key="8">
    <source>
        <dbReference type="EMBL" id="CAF1050860.1"/>
    </source>
</evidence>
<dbReference type="InterPro" id="IPR011707">
    <property type="entry name" value="Cu-oxidase-like_N"/>
</dbReference>
<keyword evidence="4" id="KW-0186">Copper</keyword>
<feature type="domain" description="Plastocyanin-like" evidence="5">
    <location>
        <begin position="165"/>
        <end position="300"/>
    </location>
</feature>
<name>A0A815VM88_ADIRI</name>
<evidence type="ECO:0000256" key="2">
    <source>
        <dbReference type="ARBA" id="ARBA00022723"/>
    </source>
</evidence>
<organism evidence="9 10">
    <name type="scientific">Adineta ricciae</name>
    <name type="common">Rotifer</name>
    <dbReference type="NCBI Taxonomy" id="249248"/>
    <lineage>
        <taxon>Eukaryota</taxon>
        <taxon>Metazoa</taxon>
        <taxon>Spiralia</taxon>
        <taxon>Gnathifera</taxon>
        <taxon>Rotifera</taxon>
        <taxon>Eurotatoria</taxon>
        <taxon>Bdelloidea</taxon>
        <taxon>Adinetida</taxon>
        <taxon>Adinetidae</taxon>
        <taxon>Adineta</taxon>
    </lineage>
</organism>
<feature type="domain" description="Plastocyanin-like" evidence="7">
    <location>
        <begin position="38"/>
        <end position="149"/>
    </location>
</feature>